<organism evidence="3 4">
    <name type="scientific">Emiliania huxleyi (strain CCMP1516)</name>
    <dbReference type="NCBI Taxonomy" id="280463"/>
    <lineage>
        <taxon>Eukaryota</taxon>
        <taxon>Haptista</taxon>
        <taxon>Haptophyta</taxon>
        <taxon>Prymnesiophyceae</taxon>
        <taxon>Isochrysidales</taxon>
        <taxon>Noelaerhabdaceae</taxon>
        <taxon>Emiliania</taxon>
    </lineage>
</organism>
<evidence type="ECO:0000313" key="3">
    <source>
        <dbReference type="EnsemblProtists" id="EOD38549"/>
    </source>
</evidence>
<dbReference type="KEGG" id="ehx:EMIHUDRAFT_224298"/>
<dbReference type="Proteomes" id="UP000013827">
    <property type="component" value="Unassembled WGS sequence"/>
</dbReference>
<dbReference type="RefSeq" id="XP_005790978.1">
    <property type="nucleotide sequence ID" value="XM_005790921.1"/>
</dbReference>
<reference evidence="3" key="2">
    <citation type="submission" date="2024-10" db="UniProtKB">
        <authorList>
            <consortium name="EnsemblProtists"/>
        </authorList>
    </citation>
    <scope>IDENTIFICATION</scope>
</reference>
<dbReference type="PANTHER" id="PTHR11062:SF337">
    <property type="entry name" value="OS04G0109900 PROTEIN"/>
    <property type="match status" value="1"/>
</dbReference>
<keyword evidence="4" id="KW-1185">Reference proteome</keyword>
<evidence type="ECO:0000256" key="1">
    <source>
        <dbReference type="ARBA" id="ARBA00010271"/>
    </source>
</evidence>
<comment type="similarity">
    <text evidence="1">Belongs to the glycosyltransferase 47 family.</text>
</comment>
<sequence length="126" mass="13679">MPLPSLHAAFPAVARSNQAGKTTLAFFKGRVSTSRKATGSHRSTATFRACDSSGPCKYDYRAEMQRCKYGLVPRRGGALSYRLMEVMSAGGVPVMIGSAGGLLPPFAGMLRWEFFSVTVPNRDMRI</sequence>
<dbReference type="InterPro" id="IPR004263">
    <property type="entry name" value="Exostosin"/>
</dbReference>
<dbReference type="PaxDb" id="2903-EOD38549"/>
<dbReference type="InterPro" id="IPR040911">
    <property type="entry name" value="Exostosin_GT47"/>
</dbReference>
<dbReference type="PANTHER" id="PTHR11062">
    <property type="entry name" value="EXOSTOSIN HEPARAN SULFATE GLYCOSYLTRANSFERASE -RELATED"/>
    <property type="match status" value="1"/>
</dbReference>
<feature type="domain" description="Exostosin GT47" evidence="2">
    <location>
        <begin position="12"/>
        <end position="124"/>
    </location>
</feature>
<reference evidence="4" key="1">
    <citation type="journal article" date="2013" name="Nature">
        <title>Pan genome of the phytoplankton Emiliania underpins its global distribution.</title>
        <authorList>
            <person name="Read B.A."/>
            <person name="Kegel J."/>
            <person name="Klute M.J."/>
            <person name="Kuo A."/>
            <person name="Lefebvre S.C."/>
            <person name="Maumus F."/>
            <person name="Mayer C."/>
            <person name="Miller J."/>
            <person name="Monier A."/>
            <person name="Salamov A."/>
            <person name="Young J."/>
            <person name="Aguilar M."/>
            <person name="Claverie J.M."/>
            <person name="Frickenhaus S."/>
            <person name="Gonzalez K."/>
            <person name="Herman E.K."/>
            <person name="Lin Y.C."/>
            <person name="Napier J."/>
            <person name="Ogata H."/>
            <person name="Sarno A.F."/>
            <person name="Shmutz J."/>
            <person name="Schroeder D."/>
            <person name="de Vargas C."/>
            <person name="Verret F."/>
            <person name="von Dassow P."/>
            <person name="Valentin K."/>
            <person name="Van de Peer Y."/>
            <person name="Wheeler G."/>
            <person name="Dacks J.B."/>
            <person name="Delwiche C.F."/>
            <person name="Dyhrman S.T."/>
            <person name="Glockner G."/>
            <person name="John U."/>
            <person name="Richards T."/>
            <person name="Worden A.Z."/>
            <person name="Zhang X."/>
            <person name="Grigoriev I.V."/>
            <person name="Allen A.E."/>
            <person name="Bidle K."/>
            <person name="Borodovsky M."/>
            <person name="Bowler C."/>
            <person name="Brownlee C."/>
            <person name="Cock J.M."/>
            <person name="Elias M."/>
            <person name="Gladyshev V.N."/>
            <person name="Groth M."/>
            <person name="Guda C."/>
            <person name="Hadaegh A."/>
            <person name="Iglesias-Rodriguez M.D."/>
            <person name="Jenkins J."/>
            <person name="Jones B.M."/>
            <person name="Lawson T."/>
            <person name="Leese F."/>
            <person name="Lindquist E."/>
            <person name="Lobanov A."/>
            <person name="Lomsadze A."/>
            <person name="Malik S.B."/>
            <person name="Marsh M.E."/>
            <person name="Mackinder L."/>
            <person name="Mock T."/>
            <person name="Mueller-Roeber B."/>
            <person name="Pagarete A."/>
            <person name="Parker M."/>
            <person name="Probert I."/>
            <person name="Quesneville H."/>
            <person name="Raines C."/>
            <person name="Rensing S.A."/>
            <person name="Riano-Pachon D.M."/>
            <person name="Richier S."/>
            <person name="Rokitta S."/>
            <person name="Shiraiwa Y."/>
            <person name="Soanes D.M."/>
            <person name="van der Giezen M."/>
            <person name="Wahlund T.M."/>
            <person name="Williams B."/>
            <person name="Wilson W."/>
            <person name="Wolfe G."/>
            <person name="Wurch L.L."/>
        </authorList>
    </citation>
    <scope>NUCLEOTIDE SEQUENCE</scope>
</reference>
<evidence type="ECO:0000259" key="2">
    <source>
        <dbReference type="Pfam" id="PF03016"/>
    </source>
</evidence>
<dbReference type="GO" id="GO:0016757">
    <property type="term" value="F:glycosyltransferase activity"/>
    <property type="evidence" value="ECO:0007669"/>
    <property type="project" value="InterPro"/>
</dbReference>
<name>A0A0D3KS14_EMIH1</name>
<proteinExistence type="inferred from homology"/>
<dbReference type="AlphaFoldDB" id="A0A0D3KS14"/>
<dbReference type="EnsemblProtists" id="EOD38549">
    <property type="protein sequence ID" value="EOD38549"/>
    <property type="gene ID" value="EMIHUDRAFT_224298"/>
</dbReference>
<dbReference type="Pfam" id="PF03016">
    <property type="entry name" value="Exostosin_GT47"/>
    <property type="match status" value="1"/>
</dbReference>
<protein>
    <recommendedName>
        <fullName evidence="2">Exostosin GT47 domain-containing protein</fullName>
    </recommendedName>
</protein>
<dbReference type="HOGENOM" id="CLU_1985784_0_0_1"/>
<evidence type="ECO:0000313" key="4">
    <source>
        <dbReference type="Proteomes" id="UP000013827"/>
    </source>
</evidence>
<accession>A0A0D3KS14</accession>
<dbReference type="GeneID" id="17283819"/>